<dbReference type="EC" id="4.1.1.112" evidence="9"/>
<dbReference type="GO" id="GO:0046872">
    <property type="term" value="F:metal ion binding"/>
    <property type="evidence" value="ECO:0007669"/>
    <property type="project" value="UniProtKB-KW"/>
</dbReference>
<dbReference type="NCBIfam" id="NF006875">
    <property type="entry name" value="PRK09372.1"/>
    <property type="match status" value="1"/>
</dbReference>
<evidence type="ECO:0000256" key="4">
    <source>
        <dbReference type="ARBA" id="ARBA00022723"/>
    </source>
</evidence>
<evidence type="ECO:0000256" key="6">
    <source>
        <dbReference type="ARBA" id="ARBA00025046"/>
    </source>
</evidence>
<dbReference type="GO" id="GO:0008428">
    <property type="term" value="F:ribonuclease inhibitor activity"/>
    <property type="evidence" value="ECO:0007669"/>
    <property type="project" value="InterPro"/>
</dbReference>
<evidence type="ECO:0000256" key="1">
    <source>
        <dbReference type="ARBA" id="ARBA00001342"/>
    </source>
</evidence>
<keyword evidence="11" id="KW-1185">Reference proteome</keyword>
<dbReference type="PANTHER" id="PTHR33254:SF4">
    <property type="entry name" value="4-HYDROXY-4-METHYL-2-OXOGLUTARATE ALDOLASE 3-RELATED"/>
    <property type="match status" value="1"/>
</dbReference>
<comment type="similarity">
    <text evidence="2 9">Belongs to the class II aldolase/RraA-like family.</text>
</comment>
<organism evidence="10 11">
    <name type="scientific">Malus domestica</name>
    <name type="common">Apple</name>
    <name type="synonym">Pyrus malus</name>
    <dbReference type="NCBI Taxonomy" id="3750"/>
    <lineage>
        <taxon>Eukaryota</taxon>
        <taxon>Viridiplantae</taxon>
        <taxon>Streptophyta</taxon>
        <taxon>Embryophyta</taxon>
        <taxon>Tracheophyta</taxon>
        <taxon>Spermatophyta</taxon>
        <taxon>Magnoliopsida</taxon>
        <taxon>eudicotyledons</taxon>
        <taxon>Gunneridae</taxon>
        <taxon>Pentapetalae</taxon>
        <taxon>rosids</taxon>
        <taxon>fabids</taxon>
        <taxon>Rosales</taxon>
        <taxon>Rosaceae</taxon>
        <taxon>Amygdaloideae</taxon>
        <taxon>Maleae</taxon>
        <taxon>Malus</taxon>
    </lineage>
</organism>
<gene>
    <name evidence="10" type="ORF">DVH24_039194</name>
</gene>
<comment type="catalytic activity">
    <reaction evidence="7 9">
        <text>oxaloacetate + H(+) = pyruvate + CO2</text>
        <dbReference type="Rhea" id="RHEA:15641"/>
        <dbReference type="ChEBI" id="CHEBI:15361"/>
        <dbReference type="ChEBI" id="CHEBI:15378"/>
        <dbReference type="ChEBI" id="CHEBI:16452"/>
        <dbReference type="ChEBI" id="CHEBI:16526"/>
        <dbReference type="EC" id="4.1.1.112"/>
    </reaction>
</comment>
<evidence type="ECO:0000313" key="10">
    <source>
        <dbReference type="EMBL" id="RXI04920.1"/>
    </source>
</evidence>
<dbReference type="InterPro" id="IPR036704">
    <property type="entry name" value="RraA/RraA-like_sf"/>
</dbReference>
<evidence type="ECO:0000256" key="5">
    <source>
        <dbReference type="ARBA" id="ARBA00023239"/>
    </source>
</evidence>
<dbReference type="CDD" id="cd16841">
    <property type="entry name" value="RraA_family"/>
    <property type="match status" value="1"/>
</dbReference>
<dbReference type="SUPFAM" id="SSF89562">
    <property type="entry name" value="RraA-like"/>
    <property type="match status" value="1"/>
</dbReference>
<protein>
    <recommendedName>
        <fullName evidence="9">4-hydroxy-4-methyl-2-oxoglutarate aldolase</fullName>
        <shortName evidence="9">HMG aldolase</shortName>
        <ecNumber evidence="9">4.1.1.112</ecNumber>
        <ecNumber evidence="9">4.1.3.17</ecNumber>
    </recommendedName>
    <alternativeName>
        <fullName evidence="9">Oxaloacetate decarboxylase</fullName>
    </alternativeName>
</protein>
<dbReference type="GO" id="GO:0008948">
    <property type="term" value="F:oxaloacetate decarboxylase activity"/>
    <property type="evidence" value="ECO:0007669"/>
    <property type="project" value="UniProtKB-EC"/>
</dbReference>
<dbReference type="Proteomes" id="UP000290289">
    <property type="component" value="Chromosome 3"/>
</dbReference>
<dbReference type="GO" id="GO:0051252">
    <property type="term" value="P:regulation of RNA metabolic process"/>
    <property type="evidence" value="ECO:0007669"/>
    <property type="project" value="InterPro"/>
</dbReference>
<comment type="subunit">
    <text evidence="3 9">Homotrimer.</text>
</comment>
<dbReference type="GO" id="GO:0047443">
    <property type="term" value="F:4-hydroxy-4-methyl-2-oxoglutarate aldolase activity"/>
    <property type="evidence" value="ECO:0007669"/>
    <property type="project" value="UniProtKB-EC"/>
</dbReference>
<evidence type="ECO:0000313" key="11">
    <source>
        <dbReference type="Proteomes" id="UP000290289"/>
    </source>
</evidence>
<feature type="binding site" evidence="8">
    <location>
        <begin position="171"/>
        <end position="174"/>
    </location>
    <ligand>
        <name>substrate</name>
    </ligand>
</feature>
<dbReference type="InterPro" id="IPR010203">
    <property type="entry name" value="RraA"/>
</dbReference>
<reference evidence="10 11" key="1">
    <citation type="submission" date="2018-10" db="EMBL/GenBank/DDBJ databases">
        <title>A high-quality apple genome assembly.</title>
        <authorList>
            <person name="Hu J."/>
        </authorList>
    </citation>
    <scope>NUCLEOTIDE SEQUENCE [LARGE SCALE GENOMIC DNA]</scope>
    <source>
        <strain evidence="11">cv. HFTH1</strain>
        <tissue evidence="10">Young leaf</tissue>
    </source>
</reference>
<evidence type="ECO:0000256" key="8">
    <source>
        <dbReference type="PIRSR" id="PIRSR605493-1"/>
    </source>
</evidence>
<dbReference type="Pfam" id="PF03737">
    <property type="entry name" value="RraA-like"/>
    <property type="match status" value="1"/>
</dbReference>
<comment type="cofactor">
    <cofactor evidence="9">
        <name>a divalent metal cation</name>
        <dbReference type="ChEBI" id="CHEBI:60240"/>
    </cofactor>
</comment>
<dbReference type="AlphaFoldDB" id="A0A498K9F0"/>
<evidence type="ECO:0000256" key="2">
    <source>
        <dbReference type="ARBA" id="ARBA00008621"/>
    </source>
</evidence>
<keyword evidence="4 9" id="KW-0479">Metal-binding</keyword>
<feature type="binding site" evidence="8">
    <location>
        <position position="193"/>
    </location>
    <ligand>
        <name>substrate</name>
    </ligand>
</feature>
<evidence type="ECO:0000256" key="9">
    <source>
        <dbReference type="RuleBase" id="RU004338"/>
    </source>
</evidence>
<dbReference type="Gene3D" id="3.50.30.40">
    <property type="entry name" value="Ribonuclease E inhibitor RraA/RraA-like"/>
    <property type="match status" value="1"/>
</dbReference>
<evidence type="ECO:0000256" key="7">
    <source>
        <dbReference type="ARBA" id="ARBA00047973"/>
    </source>
</evidence>
<comment type="function">
    <text evidence="6 9">Catalyzes the aldol cleavage of 4-hydroxy-4-methyl-2-oxoglutarate (HMG) into 2 molecules of pyruvate. Also contains a secondary oxaloacetate (OAA) decarboxylase activity due to the common pyruvate enolate transition state formed following C-C bond cleavage in the retro-aldol and decarboxylation reactions.</text>
</comment>
<accession>A0A498K9F0</accession>
<dbReference type="InterPro" id="IPR005493">
    <property type="entry name" value="RraA/RraA-like"/>
</dbReference>
<evidence type="ECO:0000256" key="3">
    <source>
        <dbReference type="ARBA" id="ARBA00011233"/>
    </source>
</evidence>
<dbReference type="EMBL" id="RDQH01000329">
    <property type="protein sequence ID" value="RXI04920.1"/>
    <property type="molecule type" value="Genomic_DNA"/>
</dbReference>
<dbReference type="EC" id="4.1.3.17" evidence="9"/>
<comment type="catalytic activity">
    <reaction evidence="1 9">
        <text>4-hydroxy-4-methyl-2-oxoglutarate = 2 pyruvate</text>
        <dbReference type="Rhea" id="RHEA:22748"/>
        <dbReference type="ChEBI" id="CHEBI:15361"/>
        <dbReference type="ChEBI" id="CHEBI:58276"/>
        <dbReference type="EC" id="4.1.3.17"/>
    </reaction>
</comment>
<sequence length="256" mass="27571">MNIPHPSTPAIQGSNSCITMQKIGSRIPIKLKRSEHHSLDESEDVLPLTVGLTSSRDLLLNLEKRFGVAGVSLESWRKPAAASLATTDVCDANMLFWRVEKANLNLSEHTSLSCNTPIFQKSGKREAFSGPIVTIKVFEDNTLVVELLATKGEGRVLVVDGEGSLRRAITGGVLAKCAEIMGWSGIVINGCIRYVDEVNGCEIGVRALATCPVRPVKSDGGQKHVPINIGGIWIHEGEWLYADGDGILVSTSQLSI</sequence>
<comment type="caution">
    <text evidence="10">The sequence shown here is derived from an EMBL/GenBank/DDBJ whole genome shotgun (WGS) entry which is preliminary data.</text>
</comment>
<name>A0A498K9F0_MALDO</name>
<dbReference type="NCBIfam" id="TIGR01935">
    <property type="entry name" value="NOT-MenG"/>
    <property type="match status" value="1"/>
</dbReference>
<proteinExistence type="inferred from homology"/>
<keyword evidence="5 9" id="KW-0456">Lyase</keyword>
<dbReference type="PANTHER" id="PTHR33254">
    <property type="entry name" value="4-HYDROXY-4-METHYL-2-OXOGLUTARATE ALDOLASE 3-RELATED"/>
    <property type="match status" value="1"/>
</dbReference>